<feature type="region of interest" description="Disordered" evidence="1">
    <location>
        <begin position="237"/>
        <end position="268"/>
    </location>
</feature>
<dbReference type="STRING" id="503106.A0A218ZB14"/>
<feature type="region of interest" description="Disordered" evidence="1">
    <location>
        <begin position="280"/>
        <end position="330"/>
    </location>
</feature>
<dbReference type="PANTHER" id="PTHR36223">
    <property type="entry name" value="BETA-LACTAMASE-TYPE TRANSPEPTIDASE FOLD DOMAIN CONTAINING PROTEIN"/>
    <property type="match status" value="1"/>
</dbReference>
<evidence type="ECO:0000313" key="4">
    <source>
        <dbReference type="Proteomes" id="UP000242519"/>
    </source>
</evidence>
<keyword evidence="4" id="KW-1185">Reference proteome</keyword>
<dbReference type="OrthoDB" id="3364132at2759"/>
<protein>
    <recommendedName>
        <fullName evidence="2">DUF7918 domain-containing protein</fullName>
    </recommendedName>
</protein>
<dbReference type="InParanoid" id="A0A218ZB14"/>
<evidence type="ECO:0000313" key="3">
    <source>
        <dbReference type="EMBL" id="OWP04780.1"/>
    </source>
</evidence>
<dbReference type="InterPro" id="IPR057678">
    <property type="entry name" value="DUF7918"/>
</dbReference>
<comment type="caution">
    <text evidence="3">The sequence shown here is derived from an EMBL/GenBank/DDBJ whole genome shotgun (WGS) entry which is preliminary data.</text>
</comment>
<sequence>MAILTAVPGMQVTIQTFNEDLQEYEDDGEWSQSRFTHIPEGRRSQKFVECKTDAEFRIRLTLKHPFKMDSQSLAFKVSVDGHGIAQATCTDSWFTRSSGYYMELITARLDRISPTQISSRALKFSSIKKVDDPDSTRVKKDAKALVGIGQIVVSVFRAEQRDVYLPPLVNYGSANHRPPAEVAEKALKGQALSHGVAYGEQQILTRTSRETYDLDGPNNPIGVFVFKYRSREDLKSELIIPRSPSPEPAPAPAPRARTTTSDIPEKRRLERMAILKRELAELEGTASIKTEGQDINPSRKRHPPEASSSGRHFKKSRGTSSSVVIDLTDD</sequence>
<organism evidence="3 4">
    <name type="scientific">Diplocarpon coronariae</name>
    <dbReference type="NCBI Taxonomy" id="2795749"/>
    <lineage>
        <taxon>Eukaryota</taxon>
        <taxon>Fungi</taxon>
        <taxon>Dikarya</taxon>
        <taxon>Ascomycota</taxon>
        <taxon>Pezizomycotina</taxon>
        <taxon>Leotiomycetes</taxon>
        <taxon>Helotiales</taxon>
        <taxon>Drepanopezizaceae</taxon>
        <taxon>Diplocarpon</taxon>
    </lineage>
</organism>
<evidence type="ECO:0000256" key="1">
    <source>
        <dbReference type="SAM" id="MobiDB-lite"/>
    </source>
</evidence>
<dbReference type="EMBL" id="MZNU01000093">
    <property type="protein sequence ID" value="OWP04780.1"/>
    <property type="molecule type" value="Genomic_DNA"/>
</dbReference>
<evidence type="ECO:0000259" key="2">
    <source>
        <dbReference type="Pfam" id="PF25534"/>
    </source>
</evidence>
<name>A0A218ZB14_9HELO</name>
<feature type="compositionally biased region" description="Pro residues" evidence="1">
    <location>
        <begin position="243"/>
        <end position="253"/>
    </location>
</feature>
<feature type="domain" description="DUF7918" evidence="2">
    <location>
        <begin position="9"/>
        <end position="243"/>
    </location>
</feature>
<gene>
    <name evidence="3" type="ORF">B2J93_4062</name>
</gene>
<dbReference type="Pfam" id="PF25534">
    <property type="entry name" value="DUF7918"/>
    <property type="match status" value="1"/>
</dbReference>
<accession>A0A218ZB14</accession>
<feature type="compositionally biased region" description="Polar residues" evidence="1">
    <location>
        <begin position="287"/>
        <end position="296"/>
    </location>
</feature>
<proteinExistence type="predicted"/>
<dbReference type="AlphaFoldDB" id="A0A218ZB14"/>
<reference evidence="3 4" key="1">
    <citation type="submission" date="2017-04" db="EMBL/GenBank/DDBJ databases">
        <title>Draft genome sequence of Marssonina coronaria NL1: causal agent of apple blotch.</title>
        <authorList>
            <person name="Cheng Q."/>
        </authorList>
    </citation>
    <scope>NUCLEOTIDE SEQUENCE [LARGE SCALE GENOMIC DNA]</scope>
    <source>
        <strain evidence="3 4">NL1</strain>
    </source>
</reference>
<dbReference type="PANTHER" id="PTHR36223:SF1">
    <property type="entry name" value="TRANSCRIPTION ELONGATION FACTOR EAF N-TERMINAL DOMAIN-CONTAINING PROTEIN"/>
    <property type="match status" value="1"/>
</dbReference>
<dbReference type="Proteomes" id="UP000242519">
    <property type="component" value="Unassembled WGS sequence"/>
</dbReference>